<evidence type="ECO:0000313" key="9">
    <source>
        <dbReference type="Proteomes" id="UP001198034"/>
    </source>
</evidence>
<organism evidence="8 9">
    <name type="scientific">Deefgea salmonis</name>
    <dbReference type="NCBI Taxonomy" id="2875502"/>
    <lineage>
        <taxon>Bacteria</taxon>
        <taxon>Pseudomonadati</taxon>
        <taxon>Pseudomonadota</taxon>
        <taxon>Betaproteobacteria</taxon>
        <taxon>Neisseriales</taxon>
        <taxon>Chitinibacteraceae</taxon>
        <taxon>Deefgea</taxon>
    </lineage>
</organism>
<keyword evidence="9" id="KW-1185">Reference proteome</keyword>
<keyword evidence="2" id="KW-1003">Cell membrane</keyword>
<evidence type="ECO:0000313" key="8">
    <source>
        <dbReference type="EMBL" id="MCB5197331.1"/>
    </source>
</evidence>
<protein>
    <submittedName>
        <fullName evidence="8">LTA synthase family protein</fullName>
    </submittedName>
</protein>
<reference evidence="8 9" key="1">
    <citation type="submission" date="2021-10" db="EMBL/GenBank/DDBJ databases">
        <authorList>
            <person name="Chen M."/>
        </authorList>
    </citation>
    <scope>NUCLEOTIDE SEQUENCE [LARGE SCALE GENOMIC DNA]</scope>
    <source>
        <strain evidence="8 9">H3-26</strain>
    </source>
</reference>
<dbReference type="EMBL" id="JAJAWG010000012">
    <property type="protein sequence ID" value="MCB5197331.1"/>
    <property type="molecule type" value="Genomic_DNA"/>
</dbReference>
<sequence length="557" mass="62478">MPTQYVKLLSHPLLSKIRPFVPAVLAICAVIGGRFLVDTQWNMPRVGFSVLLYFFFAAFLQRWAAVAATLALEGLLLNISYIKEIATSEPLLGADLFEVGQGMAMTGYMNWQIWAYTLITISAIGYGLWRRPRLSKTRLSLALVLCILLSMQLDRTGKLSAYAKPVMHQYLGSKYSNYNFRVNAKDNGILGHLILTIETAHKPKSGPHTFYSRQLAAQDAPTSPDIVVVMCESCYSDPRLITQMAQLSQAGFSEARVISPVYGGGTAEAEFEALTGLSAYMLPGIDFQNFAGQFADKMSALPNSLADVGYLTTGMHNYFSTFWKRKQVYPKLGFSQTQFVEKMQWDKKAGWPKDQTLYSNALARYQAAPAGQKQFMFLVTVMTHGPYIEEQDSGLSQYQARLTEAIDAFSVFAKQLEASAKQRKRDVVIVIFGDHKPGLNQEFLDRGIFDPQFFSPSKNGRLEFKSILSQQQNKVRGDVPLYIKDSRQPAQAQQLAEQLQGRPLFCLPAQLARLSTSQDPFYAAVAERCAANTAFYQPGLWWRNVFPEALYAERLFD</sequence>
<dbReference type="InterPro" id="IPR050448">
    <property type="entry name" value="OpgB/LTA_synthase_biosynth"/>
</dbReference>
<feature type="transmembrane region" description="Helical" evidence="6">
    <location>
        <begin position="49"/>
        <end position="72"/>
    </location>
</feature>
<dbReference type="PANTHER" id="PTHR47371">
    <property type="entry name" value="LIPOTEICHOIC ACID SYNTHASE"/>
    <property type="match status" value="1"/>
</dbReference>
<feature type="domain" description="Sulfatase N-terminal" evidence="7">
    <location>
        <begin position="225"/>
        <end position="458"/>
    </location>
</feature>
<dbReference type="CDD" id="cd16015">
    <property type="entry name" value="LTA_synthase"/>
    <property type="match status" value="1"/>
</dbReference>
<evidence type="ECO:0000259" key="7">
    <source>
        <dbReference type="Pfam" id="PF00884"/>
    </source>
</evidence>
<dbReference type="InterPro" id="IPR017850">
    <property type="entry name" value="Alkaline_phosphatase_core_sf"/>
</dbReference>
<dbReference type="Gene3D" id="3.40.720.10">
    <property type="entry name" value="Alkaline Phosphatase, subunit A"/>
    <property type="match status" value="1"/>
</dbReference>
<evidence type="ECO:0000256" key="6">
    <source>
        <dbReference type="SAM" id="Phobius"/>
    </source>
</evidence>
<name>A0ABS8BPD0_9NEIS</name>
<evidence type="ECO:0000256" key="1">
    <source>
        <dbReference type="ARBA" id="ARBA00004651"/>
    </source>
</evidence>
<dbReference type="Proteomes" id="UP001198034">
    <property type="component" value="Unassembled WGS sequence"/>
</dbReference>
<comment type="caution">
    <text evidence="8">The sequence shown here is derived from an EMBL/GenBank/DDBJ whole genome shotgun (WGS) entry which is preliminary data.</text>
</comment>
<gene>
    <name evidence="8" type="ORF">LG219_13770</name>
</gene>
<dbReference type="SUPFAM" id="SSF53649">
    <property type="entry name" value="Alkaline phosphatase-like"/>
    <property type="match status" value="1"/>
</dbReference>
<evidence type="ECO:0000256" key="2">
    <source>
        <dbReference type="ARBA" id="ARBA00022475"/>
    </source>
</evidence>
<dbReference type="InterPro" id="IPR000917">
    <property type="entry name" value="Sulfatase_N"/>
</dbReference>
<dbReference type="RefSeq" id="WP_226765030.1">
    <property type="nucleotide sequence ID" value="NZ_JAJAWG010000012.1"/>
</dbReference>
<evidence type="ECO:0000256" key="3">
    <source>
        <dbReference type="ARBA" id="ARBA00022692"/>
    </source>
</evidence>
<accession>A0ABS8BPD0</accession>
<feature type="transmembrane region" description="Helical" evidence="6">
    <location>
        <begin position="20"/>
        <end position="37"/>
    </location>
</feature>
<dbReference type="Pfam" id="PF00884">
    <property type="entry name" value="Sulfatase"/>
    <property type="match status" value="1"/>
</dbReference>
<evidence type="ECO:0000256" key="5">
    <source>
        <dbReference type="ARBA" id="ARBA00023136"/>
    </source>
</evidence>
<evidence type="ECO:0000256" key="4">
    <source>
        <dbReference type="ARBA" id="ARBA00022989"/>
    </source>
</evidence>
<dbReference type="PANTHER" id="PTHR47371:SF3">
    <property type="entry name" value="PHOSPHOGLYCEROL TRANSFERASE I"/>
    <property type="match status" value="1"/>
</dbReference>
<keyword evidence="4 6" id="KW-1133">Transmembrane helix</keyword>
<keyword evidence="3 6" id="KW-0812">Transmembrane</keyword>
<feature type="transmembrane region" description="Helical" evidence="6">
    <location>
        <begin position="111"/>
        <end position="129"/>
    </location>
</feature>
<keyword evidence="5 6" id="KW-0472">Membrane</keyword>
<comment type="subcellular location">
    <subcellularLocation>
        <location evidence="1">Cell membrane</location>
        <topology evidence="1">Multi-pass membrane protein</topology>
    </subcellularLocation>
</comment>
<proteinExistence type="predicted"/>